<dbReference type="AlphaFoldDB" id="A0A1X2G6D2"/>
<evidence type="ECO:0000313" key="6">
    <source>
        <dbReference type="Proteomes" id="UP000242146"/>
    </source>
</evidence>
<keyword evidence="4" id="KW-0472">Membrane</keyword>
<keyword evidence="1 3" id="KW-0328">Glycosyltransferase</keyword>
<comment type="similarity">
    <text evidence="3">Belongs to the UDP-glycosyltransferase family.</text>
</comment>
<reference evidence="5 6" key="1">
    <citation type="submission" date="2016-07" db="EMBL/GenBank/DDBJ databases">
        <title>Pervasive Adenine N6-methylation of Active Genes in Fungi.</title>
        <authorList>
            <consortium name="DOE Joint Genome Institute"/>
            <person name="Mondo S.J."/>
            <person name="Dannebaum R.O."/>
            <person name="Kuo R.C."/>
            <person name="Labutti K."/>
            <person name="Haridas S."/>
            <person name="Kuo A."/>
            <person name="Salamov A."/>
            <person name="Ahrendt S.R."/>
            <person name="Lipzen A."/>
            <person name="Sullivan W."/>
            <person name="Andreopoulos W.B."/>
            <person name="Clum A."/>
            <person name="Lindquist E."/>
            <person name="Daum C."/>
            <person name="Ramamoorthy G.K."/>
            <person name="Gryganskyi A."/>
            <person name="Culley D."/>
            <person name="Magnuson J.K."/>
            <person name="James T.Y."/>
            <person name="O'Malley M.A."/>
            <person name="Stajich J.E."/>
            <person name="Spatafora J.W."/>
            <person name="Visel A."/>
            <person name="Grigoriev I.V."/>
        </authorList>
    </citation>
    <scope>NUCLEOTIDE SEQUENCE [LARGE SCALE GENOMIC DNA]</scope>
    <source>
        <strain evidence="5 6">NRRL 3301</strain>
    </source>
</reference>
<keyword evidence="4" id="KW-1133">Transmembrane helix</keyword>
<organism evidence="5 6">
    <name type="scientific">Hesseltinella vesiculosa</name>
    <dbReference type="NCBI Taxonomy" id="101127"/>
    <lineage>
        <taxon>Eukaryota</taxon>
        <taxon>Fungi</taxon>
        <taxon>Fungi incertae sedis</taxon>
        <taxon>Mucoromycota</taxon>
        <taxon>Mucoromycotina</taxon>
        <taxon>Mucoromycetes</taxon>
        <taxon>Mucorales</taxon>
        <taxon>Cunninghamellaceae</taxon>
        <taxon>Hesseltinella</taxon>
    </lineage>
</organism>
<dbReference type="PANTHER" id="PTHR48043">
    <property type="entry name" value="EG:EG0003.4 PROTEIN-RELATED"/>
    <property type="match status" value="1"/>
</dbReference>
<dbReference type="InterPro" id="IPR002213">
    <property type="entry name" value="UDP_glucos_trans"/>
</dbReference>
<keyword evidence="4" id="KW-0812">Transmembrane</keyword>
<proteinExistence type="inferred from homology"/>
<dbReference type="GO" id="GO:0008194">
    <property type="term" value="F:UDP-glycosyltransferase activity"/>
    <property type="evidence" value="ECO:0007669"/>
    <property type="project" value="InterPro"/>
</dbReference>
<keyword evidence="2 3" id="KW-0808">Transferase</keyword>
<dbReference type="PANTHER" id="PTHR48043:SF145">
    <property type="entry name" value="FI06409P-RELATED"/>
    <property type="match status" value="1"/>
</dbReference>
<evidence type="ECO:0000256" key="1">
    <source>
        <dbReference type="ARBA" id="ARBA00022676"/>
    </source>
</evidence>
<dbReference type="SUPFAM" id="SSF53756">
    <property type="entry name" value="UDP-Glycosyltransferase/glycogen phosphorylase"/>
    <property type="match status" value="1"/>
</dbReference>
<accession>A0A1X2G6D2</accession>
<comment type="caution">
    <text evidence="5">The sequence shown here is derived from an EMBL/GenBank/DDBJ whole genome shotgun (WGS) entry which is preliminary data.</text>
</comment>
<gene>
    <name evidence="5" type="ORF">DM01DRAFT_1155500</name>
</gene>
<dbReference type="Pfam" id="PF00201">
    <property type="entry name" value="UDPGT"/>
    <property type="match status" value="1"/>
</dbReference>
<name>A0A1X2G6D2_9FUNG</name>
<dbReference type="OrthoDB" id="5835829at2759"/>
<evidence type="ECO:0000256" key="3">
    <source>
        <dbReference type="RuleBase" id="RU003718"/>
    </source>
</evidence>
<dbReference type="CDD" id="cd03784">
    <property type="entry name" value="GT1_Gtf-like"/>
    <property type="match status" value="1"/>
</dbReference>
<sequence>MATIQPRYDFRVPKKIGFHAVGGGSSHYFWVLEIFEELKRRGHEVAFYTRGDSLKFADAYSVEAHQIGGHDNFLVLKPSNDAPRHLQHQHPLPMRFNKNLMPHVLKDYAIECEQLEALFTKDRPDLMLCDMFAVACFDTARIMGIPTIMTSTMTFTKDTRTPYVTPDIPSFQHPTTETMSLWERLQLLFYRQYLPFQLKRLDLPAQQLQREKGLPVTATLYAEDAAHGSMKLINNFFGLEAPRPMGPLVEMVGPFMRKEYPPLTDTLASFLDQHSKVAYVAFGQHAVPTEHDTMWLLQALDSAMENGWIDGVIWTAMDNHPPLPRVLTDTHAVPPKRLVLLDNHPDILITTWAPQFAVLQHPSTYLFVTHGGAASVHEALFAGVRLFVFPFFGDQPLTAHLVQQFNLGSAMHTSGLVYSPENYQVLVTNLAYALTDPDIGVHVQHYARIVQVRAQQAPQRSADLVEEALFGALPDGRLFHRQDVAHRIPWLKRHNYDLLLISLFALASLLFVAQQLSTWLTRPKKVKSL</sequence>
<evidence type="ECO:0000256" key="4">
    <source>
        <dbReference type="SAM" id="Phobius"/>
    </source>
</evidence>
<dbReference type="Gene3D" id="3.40.50.2000">
    <property type="entry name" value="Glycogen Phosphorylase B"/>
    <property type="match status" value="2"/>
</dbReference>
<dbReference type="PROSITE" id="PS00375">
    <property type="entry name" value="UDPGT"/>
    <property type="match status" value="1"/>
</dbReference>
<evidence type="ECO:0000256" key="2">
    <source>
        <dbReference type="ARBA" id="ARBA00022679"/>
    </source>
</evidence>
<dbReference type="STRING" id="101127.A0A1X2G6D2"/>
<keyword evidence="6" id="KW-1185">Reference proteome</keyword>
<protein>
    <submittedName>
        <fullName evidence="5">UDP-Glycosyltransferase/glycogen phosphorylase</fullName>
    </submittedName>
</protein>
<dbReference type="InterPro" id="IPR035595">
    <property type="entry name" value="UDP_glycos_trans_CS"/>
</dbReference>
<dbReference type="InterPro" id="IPR050271">
    <property type="entry name" value="UDP-glycosyltransferase"/>
</dbReference>
<evidence type="ECO:0000313" key="5">
    <source>
        <dbReference type="EMBL" id="ORX46111.1"/>
    </source>
</evidence>
<feature type="transmembrane region" description="Helical" evidence="4">
    <location>
        <begin position="498"/>
        <end position="520"/>
    </location>
</feature>
<dbReference type="EMBL" id="MCGT01000039">
    <property type="protein sequence ID" value="ORX46111.1"/>
    <property type="molecule type" value="Genomic_DNA"/>
</dbReference>
<dbReference type="Proteomes" id="UP000242146">
    <property type="component" value="Unassembled WGS sequence"/>
</dbReference>